<protein>
    <submittedName>
        <fullName evidence="2">Uncharacterized protein</fullName>
    </submittedName>
</protein>
<accession>A0A8S0VY41</accession>
<comment type="caution">
    <text evidence="2">The sequence shown here is derived from an EMBL/GenBank/DDBJ whole genome shotgun (WGS) entry which is preliminary data.</text>
</comment>
<name>A0A8S0VY41_CYCAE</name>
<keyword evidence="3" id="KW-1185">Reference proteome</keyword>
<organism evidence="2 3">
    <name type="scientific">Cyclocybe aegerita</name>
    <name type="common">Black poplar mushroom</name>
    <name type="synonym">Agrocybe aegerita</name>
    <dbReference type="NCBI Taxonomy" id="1973307"/>
    <lineage>
        <taxon>Eukaryota</taxon>
        <taxon>Fungi</taxon>
        <taxon>Dikarya</taxon>
        <taxon>Basidiomycota</taxon>
        <taxon>Agaricomycotina</taxon>
        <taxon>Agaricomycetes</taxon>
        <taxon>Agaricomycetidae</taxon>
        <taxon>Agaricales</taxon>
        <taxon>Agaricineae</taxon>
        <taxon>Bolbitiaceae</taxon>
        <taxon>Cyclocybe</taxon>
    </lineage>
</organism>
<gene>
    <name evidence="2" type="ORF">AAE3_LOCUS8756</name>
</gene>
<proteinExistence type="predicted"/>
<feature type="compositionally biased region" description="Polar residues" evidence="1">
    <location>
        <begin position="12"/>
        <end position="28"/>
    </location>
</feature>
<dbReference type="AlphaFoldDB" id="A0A8S0VY41"/>
<dbReference type="EMBL" id="CACVBS010000055">
    <property type="protein sequence ID" value="CAA7266574.1"/>
    <property type="molecule type" value="Genomic_DNA"/>
</dbReference>
<evidence type="ECO:0000313" key="2">
    <source>
        <dbReference type="EMBL" id="CAA7266574.1"/>
    </source>
</evidence>
<dbReference type="Proteomes" id="UP000467700">
    <property type="component" value="Unassembled WGS sequence"/>
</dbReference>
<feature type="region of interest" description="Disordered" evidence="1">
    <location>
        <begin position="1"/>
        <end position="32"/>
    </location>
</feature>
<evidence type="ECO:0000256" key="1">
    <source>
        <dbReference type="SAM" id="MobiDB-lite"/>
    </source>
</evidence>
<sequence length="124" mass="13018">MDVDTPDVERQSAGSSPDTQYSPNSSALQPYAEQDSLMTITTTDSTSSFPISTRGSLNSPSALLSPVTTLTRASTRPAPASDRALAALSLALANGAGSIADYSAVQRYQEGLQADSYDIGDLWR</sequence>
<reference evidence="2 3" key="1">
    <citation type="submission" date="2020-01" db="EMBL/GenBank/DDBJ databases">
        <authorList>
            <person name="Gupta K D."/>
        </authorList>
    </citation>
    <scope>NUCLEOTIDE SEQUENCE [LARGE SCALE GENOMIC DNA]</scope>
</reference>
<evidence type="ECO:0000313" key="3">
    <source>
        <dbReference type="Proteomes" id="UP000467700"/>
    </source>
</evidence>